<name>A0A0L6VEQ6_9BASI</name>
<gene>
    <name evidence="2" type="ORF">VP01_1771g3</name>
</gene>
<proteinExistence type="predicted"/>
<dbReference type="Proteomes" id="UP000037035">
    <property type="component" value="Unassembled WGS sequence"/>
</dbReference>
<dbReference type="VEuPathDB" id="FungiDB:VP01_1771g3"/>
<dbReference type="EMBL" id="LAVV01006583">
    <property type="protein sequence ID" value="KNZ59261.1"/>
    <property type="molecule type" value="Genomic_DNA"/>
</dbReference>
<evidence type="ECO:0000256" key="1">
    <source>
        <dbReference type="SAM" id="MobiDB-lite"/>
    </source>
</evidence>
<evidence type="ECO:0000313" key="2">
    <source>
        <dbReference type="EMBL" id="KNZ59261.1"/>
    </source>
</evidence>
<organism evidence="2 3">
    <name type="scientific">Puccinia sorghi</name>
    <dbReference type="NCBI Taxonomy" id="27349"/>
    <lineage>
        <taxon>Eukaryota</taxon>
        <taxon>Fungi</taxon>
        <taxon>Dikarya</taxon>
        <taxon>Basidiomycota</taxon>
        <taxon>Pucciniomycotina</taxon>
        <taxon>Pucciniomycetes</taxon>
        <taxon>Pucciniales</taxon>
        <taxon>Pucciniaceae</taxon>
        <taxon>Puccinia</taxon>
    </lineage>
</organism>
<comment type="caution">
    <text evidence="2">The sequence shown here is derived from an EMBL/GenBank/DDBJ whole genome shotgun (WGS) entry which is preliminary data.</text>
</comment>
<dbReference type="AlphaFoldDB" id="A0A0L6VEQ6"/>
<feature type="compositionally biased region" description="Polar residues" evidence="1">
    <location>
        <begin position="293"/>
        <end position="310"/>
    </location>
</feature>
<feature type="region of interest" description="Disordered" evidence="1">
    <location>
        <begin position="284"/>
        <end position="346"/>
    </location>
</feature>
<sequence length="368" mass="40885">MEQKTNFNGTKSVCCCDRQASLRHYKSDQQSCITHQLSLLLRAQQKLAAENHKSILTTQDHSRNALGRPILISENPDHHELSNEWRLTSEACKKTNGRWVQQTLGSKPTQREVTAHSASAGLQQRKASKGSCQHAASHCCHKGAEDWPFGYLRCFSFVLLFLLHPPLPSLFHPSFTLTRILQSSFHPSLLVIFPLSSSPFSFLDFIIEPTPSLLSSEYSLSVPLMILQGELRRKNRRAKAARPVISAPLAPIPESELPTALRRHPHFVVLPGGTSQVVRRNAIRRPAPPTGPPTKNSLTSSVQAPKNTTHCPPMSPSNVDSSSLPLPPVPQASNVPRPAPRADLPLDESMDDLRYYLAELYFIENDPT</sequence>
<evidence type="ECO:0000313" key="3">
    <source>
        <dbReference type="Proteomes" id="UP000037035"/>
    </source>
</evidence>
<protein>
    <submittedName>
        <fullName evidence="2">Uncharacterized protein</fullName>
    </submittedName>
</protein>
<keyword evidence="3" id="KW-1185">Reference proteome</keyword>
<accession>A0A0L6VEQ6</accession>
<reference evidence="2 3" key="1">
    <citation type="submission" date="2015-08" db="EMBL/GenBank/DDBJ databases">
        <title>Next Generation Sequencing and Analysis of the Genome of Puccinia sorghi L Schw, the Causal Agent of Maize Common Rust.</title>
        <authorList>
            <person name="Rochi L."/>
            <person name="Burguener G."/>
            <person name="Darino M."/>
            <person name="Turjanski A."/>
            <person name="Kreff E."/>
            <person name="Dieguez M.J."/>
            <person name="Sacco F."/>
        </authorList>
    </citation>
    <scope>NUCLEOTIDE SEQUENCE [LARGE SCALE GENOMIC DNA]</scope>
    <source>
        <strain evidence="2 3">RO10H11247</strain>
    </source>
</reference>